<proteinExistence type="predicted"/>
<gene>
    <name evidence="6" type="ORF">C4F40_15455</name>
</gene>
<feature type="transmembrane region" description="Helical" evidence="4">
    <location>
        <begin position="33"/>
        <end position="53"/>
    </location>
</feature>
<dbReference type="PROSITE" id="PS01124">
    <property type="entry name" value="HTH_ARAC_FAMILY_2"/>
    <property type="match status" value="1"/>
</dbReference>
<evidence type="ECO:0000256" key="2">
    <source>
        <dbReference type="ARBA" id="ARBA00023125"/>
    </source>
</evidence>
<organism evidence="6 7">
    <name type="scientific">Sphingobacterium pedocola</name>
    <dbReference type="NCBI Taxonomy" id="2082722"/>
    <lineage>
        <taxon>Bacteria</taxon>
        <taxon>Pseudomonadati</taxon>
        <taxon>Bacteroidota</taxon>
        <taxon>Sphingobacteriia</taxon>
        <taxon>Sphingobacteriales</taxon>
        <taxon>Sphingobacteriaceae</taxon>
        <taxon>Sphingobacterium</taxon>
    </lineage>
</organism>
<sequence length="359" mass="41381">MSYPFLLHILSCGSSFLLSVLLMLNFTKVNRAANVMLGISALLVSQVFLQLAIEHRATSGLHIDLIPWLEIGRWAIFPSFFLAVRRYIKPSYNTLYDLVHYIPTAFLVVLLFQHLTFPPLFVWIIRYFFYMQLLGYGISSLRLLIRHAKTVKGFSSQKDAVDLRWITKLLLIMAGMGTLKFLAQHFSFSPYLTAPLYLVLIIYFAFHALSQQAIYPVKDKNVQELRNAIKVHTTRDKERLTAEQLVLFTERLLLLIQHEHTYLDPQVNLPSLAQTIGLSIHELSYVLNAGLGKNFYQFINEYRIEEAKSLLKESVHSNYDIQEISIRAGFNSKTTFYTTFKKSVGLTPKQYIEEARSKA</sequence>
<feature type="transmembrane region" description="Helical" evidence="4">
    <location>
        <begin position="6"/>
        <end position="26"/>
    </location>
</feature>
<keyword evidence="3" id="KW-0804">Transcription</keyword>
<evidence type="ECO:0000256" key="3">
    <source>
        <dbReference type="ARBA" id="ARBA00023163"/>
    </source>
</evidence>
<dbReference type="PRINTS" id="PR00032">
    <property type="entry name" value="HTHARAC"/>
</dbReference>
<accession>A0ABR9TB69</accession>
<dbReference type="PANTHER" id="PTHR43280:SF29">
    <property type="entry name" value="ARAC-FAMILY TRANSCRIPTIONAL REGULATOR"/>
    <property type="match status" value="1"/>
</dbReference>
<feature type="transmembrane region" description="Helical" evidence="4">
    <location>
        <begin position="65"/>
        <end position="83"/>
    </location>
</feature>
<dbReference type="InterPro" id="IPR018060">
    <property type="entry name" value="HTH_AraC"/>
</dbReference>
<reference evidence="6 7" key="1">
    <citation type="submission" date="2018-02" db="EMBL/GenBank/DDBJ databases">
        <title>Sphingobacterium KA21.</title>
        <authorList>
            <person name="Vasarhelyi B.M."/>
            <person name="Deshmukh S."/>
            <person name="Balint B."/>
            <person name="Kukolya J."/>
        </authorList>
    </citation>
    <scope>NUCLEOTIDE SEQUENCE [LARGE SCALE GENOMIC DNA]</scope>
    <source>
        <strain evidence="6 7">Ka21</strain>
    </source>
</reference>
<dbReference type="Gene3D" id="1.10.10.60">
    <property type="entry name" value="Homeodomain-like"/>
    <property type="match status" value="1"/>
</dbReference>
<keyword evidence="4" id="KW-1133">Transmembrane helix</keyword>
<comment type="caution">
    <text evidence="6">The sequence shown here is derived from an EMBL/GenBank/DDBJ whole genome shotgun (WGS) entry which is preliminary data.</text>
</comment>
<dbReference type="InterPro" id="IPR020449">
    <property type="entry name" value="Tscrpt_reg_AraC-type_HTH"/>
</dbReference>
<feature type="transmembrane region" description="Helical" evidence="4">
    <location>
        <begin position="165"/>
        <end position="182"/>
    </location>
</feature>
<dbReference type="RefSeq" id="WP_196940045.1">
    <property type="nucleotide sequence ID" value="NZ_MU158690.1"/>
</dbReference>
<keyword evidence="1" id="KW-0805">Transcription regulation</keyword>
<feature type="transmembrane region" description="Helical" evidence="4">
    <location>
        <begin position="188"/>
        <end position="206"/>
    </location>
</feature>
<evidence type="ECO:0000259" key="5">
    <source>
        <dbReference type="PROSITE" id="PS01124"/>
    </source>
</evidence>
<evidence type="ECO:0000313" key="7">
    <source>
        <dbReference type="Proteomes" id="UP000618319"/>
    </source>
</evidence>
<feature type="transmembrane region" description="Helical" evidence="4">
    <location>
        <begin position="95"/>
        <end position="115"/>
    </location>
</feature>
<dbReference type="InterPro" id="IPR018062">
    <property type="entry name" value="HTH_AraC-typ_CS"/>
</dbReference>
<keyword evidence="2" id="KW-0238">DNA-binding</keyword>
<feature type="domain" description="HTH araC/xylS-type" evidence="5">
    <location>
        <begin position="250"/>
        <end position="354"/>
    </location>
</feature>
<dbReference type="SMART" id="SM00342">
    <property type="entry name" value="HTH_ARAC"/>
    <property type="match status" value="1"/>
</dbReference>
<protein>
    <recommendedName>
        <fullName evidence="5">HTH araC/xylS-type domain-containing protein</fullName>
    </recommendedName>
</protein>
<dbReference type="SUPFAM" id="SSF46689">
    <property type="entry name" value="Homeodomain-like"/>
    <property type="match status" value="1"/>
</dbReference>
<keyword evidence="7" id="KW-1185">Reference proteome</keyword>
<evidence type="ECO:0000256" key="1">
    <source>
        <dbReference type="ARBA" id="ARBA00023015"/>
    </source>
</evidence>
<dbReference type="EMBL" id="PSKQ01000023">
    <property type="protein sequence ID" value="MBE8722124.1"/>
    <property type="molecule type" value="Genomic_DNA"/>
</dbReference>
<name>A0ABR9TB69_9SPHI</name>
<feature type="transmembrane region" description="Helical" evidence="4">
    <location>
        <begin position="127"/>
        <end position="145"/>
    </location>
</feature>
<dbReference type="PANTHER" id="PTHR43280">
    <property type="entry name" value="ARAC-FAMILY TRANSCRIPTIONAL REGULATOR"/>
    <property type="match status" value="1"/>
</dbReference>
<dbReference type="Pfam" id="PF12833">
    <property type="entry name" value="HTH_18"/>
    <property type="match status" value="1"/>
</dbReference>
<dbReference type="InterPro" id="IPR009057">
    <property type="entry name" value="Homeodomain-like_sf"/>
</dbReference>
<evidence type="ECO:0000256" key="4">
    <source>
        <dbReference type="SAM" id="Phobius"/>
    </source>
</evidence>
<keyword evidence="4" id="KW-0472">Membrane</keyword>
<evidence type="ECO:0000313" key="6">
    <source>
        <dbReference type="EMBL" id="MBE8722124.1"/>
    </source>
</evidence>
<dbReference type="Proteomes" id="UP000618319">
    <property type="component" value="Unassembled WGS sequence"/>
</dbReference>
<keyword evidence="4" id="KW-0812">Transmembrane</keyword>
<dbReference type="PROSITE" id="PS00041">
    <property type="entry name" value="HTH_ARAC_FAMILY_1"/>
    <property type="match status" value="1"/>
</dbReference>